<evidence type="ECO:0000313" key="4">
    <source>
        <dbReference type="Proteomes" id="UP000321947"/>
    </source>
</evidence>
<reference evidence="3 4" key="1">
    <citation type="submission" date="2019-08" db="EMBL/GenBank/DDBJ databases">
        <title>Draft genome sequences of two oriental melons (Cucumis melo L. var makuwa).</title>
        <authorList>
            <person name="Kwon S.-Y."/>
        </authorList>
    </citation>
    <scope>NUCLEOTIDE SEQUENCE [LARGE SCALE GENOMIC DNA]</scope>
    <source>
        <strain evidence="4">cv. Chang Bougi</strain>
        <strain evidence="3">cv. SW 3</strain>
        <tissue evidence="2">Leaf</tissue>
    </source>
</reference>
<evidence type="ECO:0000313" key="2">
    <source>
        <dbReference type="EMBL" id="TYK14682.1"/>
    </source>
</evidence>
<protein>
    <submittedName>
        <fullName evidence="2">NBS-LRR type resistance protein</fullName>
    </submittedName>
</protein>
<organism evidence="2 4">
    <name type="scientific">Cucumis melo var. makuwa</name>
    <name type="common">Oriental melon</name>
    <dbReference type="NCBI Taxonomy" id="1194695"/>
    <lineage>
        <taxon>Eukaryota</taxon>
        <taxon>Viridiplantae</taxon>
        <taxon>Streptophyta</taxon>
        <taxon>Embryophyta</taxon>
        <taxon>Tracheophyta</taxon>
        <taxon>Spermatophyta</taxon>
        <taxon>Magnoliopsida</taxon>
        <taxon>eudicotyledons</taxon>
        <taxon>Gunneridae</taxon>
        <taxon>Pentapetalae</taxon>
        <taxon>rosids</taxon>
        <taxon>fabids</taxon>
        <taxon>Cucurbitales</taxon>
        <taxon>Cucurbitaceae</taxon>
        <taxon>Benincaseae</taxon>
        <taxon>Cucumis</taxon>
    </lineage>
</organism>
<dbReference type="OrthoDB" id="1921870at2759"/>
<dbReference type="EMBL" id="SSTE01004817">
    <property type="protein sequence ID" value="KAA0061328.1"/>
    <property type="molecule type" value="Genomic_DNA"/>
</dbReference>
<comment type="caution">
    <text evidence="2">The sequence shown here is derived from an EMBL/GenBank/DDBJ whole genome shotgun (WGS) entry which is preliminary data.</text>
</comment>
<dbReference type="AlphaFoldDB" id="A0A5D3CTC6"/>
<proteinExistence type="predicted"/>
<evidence type="ECO:0000313" key="3">
    <source>
        <dbReference type="Proteomes" id="UP000321393"/>
    </source>
</evidence>
<dbReference type="Proteomes" id="UP000321947">
    <property type="component" value="Unassembled WGS sequence"/>
</dbReference>
<sequence length="360" mass="41995">MYQISLQEIGAFLTPRKTLPATSSRIASSSDASRACIPDDLPYASRTTSGISTFLDAIMVRRERTKRTKEKRRKGETITVCPVAEPSRRCPSRRYRHCRPSLPPSTAVYIKSRFLEFKRHITVNGRIPLTIAPGAEKPIFSHAVHFSQAISVWVQKTFLVCCLKWVDIGKEYIEIIKGDLQMLTTFKEFWSDCHRHFKKYSDPKEARLTHQTSNHERTRLLDRSNLTIIATGQSRFYNDSMSSLRKKESRSTVWSCFGKLTFEPGRSYHRSHRMRIPSLPQRVVSHSLRMRYAIRCWVDDRTTQKALVGDPSQRRTARRRVRAVPRCHVLSRPQKERFKYKLNLIKLWNGLNCKIEITRR</sequence>
<name>A0A5D3CTC6_CUCMM</name>
<accession>A0A5D3CTC6</accession>
<dbReference type="EMBL" id="SSTD01009149">
    <property type="protein sequence ID" value="TYK14682.1"/>
    <property type="molecule type" value="Genomic_DNA"/>
</dbReference>
<gene>
    <name evidence="2" type="ORF">E5676_scaffold692G00010</name>
    <name evidence="1" type="ORF">E6C27_scaffold749G00010</name>
</gene>
<evidence type="ECO:0000313" key="1">
    <source>
        <dbReference type="EMBL" id="KAA0061328.1"/>
    </source>
</evidence>
<dbReference type="Proteomes" id="UP000321393">
    <property type="component" value="Unassembled WGS sequence"/>
</dbReference>